<sequence length="311" mass="34344">MNIYGKKCAGFCLLSIFVVMASASGAYANTGSEEPAGAPNNKTNETVLAEAVQEVSEPRFTVMLDKLHSVADALTVKHPVHYYGFVSHRGQDVLLYAPVGDPVTNEWKIEYYENGEWVAQTLETKVFTNLTPEAEVIVRITPRNPLVGSTLPYIVRFGSYPVLKSYELLDEPGVIRIPSGYTNPDWLATQIYKEAVFEARFTDTKGSPLEGGMAILDLSFGKAEPSIEHIAVSDATGFASRRIEFGRCYGGVEAQDFVHTQRGFNTWRSHYKVAGYTVHNFSLGPMTAAPRIFYMGHICTQTVLRTVAPRG</sequence>
<protein>
    <submittedName>
        <fullName evidence="2">Uncharacterized protein</fullName>
    </submittedName>
</protein>
<proteinExistence type="predicted"/>
<dbReference type="Proteomes" id="UP000050420">
    <property type="component" value="Unassembled WGS sequence"/>
</dbReference>
<feature type="signal peptide" evidence="1">
    <location>
        <begin position="1"/>
        <end position="28"/>
    </location>
</feature>
<evidence type="ECO:0000313" key="3">
    <source>
        <dbReference type="Proteomes" id="UP000050420"/>
    </source>
</evidence>
<comment type="caution">
    <text evidence="2">The sequence shown here is derived from an EMBL/GenBank/DDBJ whole genome shotgun (WGS) entry which is preliminary data.</text>
</comment>
<dbReference type="AlphaFoldDB" id="A0A0P9VM63"/>
<feature type="chain" id="PRO_5006170481" evidence="1">
    <location>
        <begin position="29"/>
        <end position="311"/>
    </location>
</feature>
<organism evidence="2 3">
    <name type="scientific">Pseudomonas amygdali pv. mori</name>
    <dbReference type="NCBI Taxonomy" id="34065"/>
    <lineage>
        <taxon>Bacteria</taxon>
        <taxon>Pseudomonadati</taxon>
        <taxon>Pseudomonadota</taxon>
        <taxon>Gammaproteobacteria</taxon>
        <taxon>Pseudomonadales</taxon>
        <taxon>Pseudomonadaceae</taxon>
        <taxon>Pseudomonas</taxon>
        <taxon>Pseudomonas amygdali</taxon>
    </lineage>
</organism>
<evidence type="ECO:0000313" key="2">
    <source>
        <dbReference type="EMBL" id="KPX91720.1"/>
    </source>
</evidence>
<evidence type="ECO:0000256" key="1">
    <source>
        <dbReference type="SAM" id="SignalP"/>
    </source>
</evidence>
<dbReference type="EMBL" id="LJQU01000357">
    <property type="protein sequence ID" value="KPX91720.1"/>
    <property type="molecule type" value="Genomic_DNA"/>
</dbReference>
<keyword evidence="1" id="KW-0732">Signal</keyword>
<gene>
    <name evidence="2" type="ORF">ALO63_101320</name>
</gene>
<name>A0A0P9VM63_PSEA0</name>
<reference evidence="2 3" key="1">
    <citation type="submission" date="2015-09" db="EMBL/GenBank/DDBJ databases">
        <title>Genome announcement of multiple Pseudomonas syringae strains.</title>
        <authorList>
            <person name="Thakur S."/>
            <person name="Wang P.W."/>
            <person name="Gong Y."/>
            <person name="Weir B.S."/>
            <person name="Guttman D.S."/>
        </authorList>
    </citation>
    <scope>NUCLEOTIDE SEQUENCE [LARGE SCALE GENOMIC DNA]</scope>
    <source>
        <strain evidence="2 3">ICMP4331</strain>
    </source>
</reference>
<accession>A0A0P9VM63</accession>
<dbReference type="PATRIC" id="fig|34065.5.peg.5010"/>